<evidence type="ECO:0008006" key="9">
    <source>
        <dbReference type="Google" id="ProtNLM"/>
    </source>
</evidence>
<keyword evidence="4 7" id="KW-1133">Transmembrane helix</keyword>
<dbReference type="AlphaFoldDB" id="A0A1A8LEH2"/>
<dbReference type="Pfam" id="PF04505">
    <property type="entry name" value="CD225"/>
    <property type="match status" value="1"/>
</dbReference>
<feature type="transmembrane region" description="Helical" evidence="7">
    <location>
        <begin position="92"/>
        <end position="118"/>
    </location>
</feature>
<proteinExistence type="inferred from homology"/>
<sequence>MDPNKPSSPSPMAWTEGKPYAGQYLPPPYNGADNPGPPPQPGPGYPPLPQYGAGYGQPQYPMGEPYSGQPGIITVQPAITVTQPLAIPVNDYLGYSIFTLLCCCLPIGIAALIYSISAREANSRGDRPAAERYSSTAKILNLVALILGLLAIISSVVIIAVSLALY</sequence>
<comment type="subcellular location">
    <subcellularLocation>
        <location evidence="1">Membrane</location>
    </subcellularLocation>
</comment>
<accession>A0A1A8LEH2</accession>
<evidence type="ECO:0000256" key="4">
    <source>
        <dbReference type="ARBA" id="ARBA00022989"/>
    </source>
</evidence>
<organism evidence="8">
    <name type="scientific">Nothobranchius pienaari</name>
    <dbReference type="NCBI Taxonomy" id="704102"/>
    <lineage>
        <taxon>Eukaryota</taxon>
        <taxon>Metazoa</taxon>
        <taxon>Chordata</taxon>
        <taxon>Craniata</taxon>
        <taxon>Vertebrata</taxon>
        <taxon>Euteleostomi</taxon>
        <taxon>Actinopterygii</taxon>
        <taxon>Neopterygii</taxon>
        <taxon>Teleostei</taxon>
        <taxon>Neoteleostei</taxon>
        <taxon>Acanthomorphata</taxon>
        <taxon>Ovalentaria</taxon>
        <taxon>Atherinomorphae</taxon>
        <taxon>Cyprinodontiformes</taxon>
        <taxon>Nothobranchiidae</taxon>
        <taxon>Nothobranchius</taxon>
    </lineage>
</organism>
<protein>
    <recommendedName>
        <fullName evidence="9">Proline-rich transmembrane protein 1</fullName>
    </recommendedName>
</protein>
<keyword evidence="5 7" id="KW-0472">Membrane</keyword>
<feature type="region of interest" description="Disordered" evidence="6">
    <location>
        <begin position="1"/>
        <end position="50"/>
    </location>
</feature>
<evidence type="ECO:0000256" key="1">
    <source>
        <dbReference type="ARBA" id="ARBA00004370"/>
    </source>
</evidence>
<dbReference type="GO" id="GO:0016020">
    <property type="term" value="C:membrane"/>
    <property type="evidence" value="ECO:0007669"/>
    <property type="project" value="UniProtKB-SubCell"/>
</dbReference>
<dbReference type="InterPro" id="IPR007593">
    <property type="entry name" value="CD225/Dispanin_fam"/>
</dbReference>
<feature type="compositionally biased region" description="Pro residues" evidence="6">
    <location>
        <begin position="25"/>
        <end position="49"/>
    </location>
</feature>
<name>A0A1A8LEH2_9TELE</name>
<dbReference type="PANTHER" id="PTHR14948">
    <property type="entry name" value="NG5"/>
    <property type="match status" value="1"/>
</dbReference>
<evidence type="ECO:0000256" key="3">
    <source>
        <dbReference type="ARBA" id="ARBA00022692"/>
    </source>
</evidence>
<evidence type="ECO:0000256" key="6">
    <source>
        <dbReference type="SAM" id="MobiDB-lite"/>
    </source>
</evidence>
<feature type="transmembrane region" description="Helical" evidence="7">
    <location>
        <begin position="139"/>
        <end position="165"/>
    </location>
</feature>
<gene>
    <name evidence="8" type="primary">Nfu_g_1_016845</name>
</gene>
<dbReference type="InterPro" id="IPR051423">
    <property type="entry name" value="CD225/Dispanin"/>
</dbReference>
<evidence type="ECO:0000313" key="8">
    <source>
        <dbReference type="EMBL" id="SBR42913.1"/>
    </source>
</evidence>
<evidence type="ECO:0000256" key="5">
    <source>
        <dbReference type="ARBA" id="ARBA00023136"/>
    </source>
</evidence>
<evidence type="ECO:0000256" key="7">
    <source>
        <dbReference type="SAM" id="Phobius"/>
    </source>
</evidence>
<reference evidence="8" key="2">
    <citation type="submission" date="2016-06" db="EMBL/GenBank/DDBJ databases">
        <title>The genome of a short-lived fish provides insights into sex chromosome evolution and the genetic control of aging.</title>
        <authorList>
            <person name="Reichwald K."/>
            <person name="Felder M."/>
            <person name="Petzold A."/>
            <person name="Koch P."/>
            <person name="Groth M."/>
            <person name="Platzer M."/>
        </authorList>
    </citation>
    <scope>NUCLEOTIDE SEQUENCE</scope>
    <source>
        <tissue evidence="8">Brain</tissue>
    </source>
</reference>
<evidence type="ECO:0000256" key="2">
    <source>
        <dbReference type="ARBA" id="ARBA00006843"/>
    </source>
</evidence>
<reference evidence="8" key="1">
    <citation type="submission" date="2016-05" db="EMBL/GenBank/DDBJ databases">
        <authorList>
            <person name="Lavstsen T."/>
            <person name="Jespersen J.S."/>
        </authorList>
    </citation>
    <scope>NUCLEOTIDE SEQUENCE</scope>
    <source>
        <tissue evidence="8">Brain</tissue>
    </source>
</reference>
<dbReference type="PANTHER" id="PTHR14948:SF46">
    <property type="entry name" value="DISPANIN SUBFAMILY A MEMBER 2B-LIKE-RELATED"/>
    <property type="match status" value="1"/>
</dbReference>
<comment type="similarity">
    <text evidence="2">Belongs to the CD225/Dispanin family.</text>
</comment>
<keyword evidence="3 7" id="KW-0812">Transmembrane</keyword>
<dbReference type="EMBL" id="HAEF01005531">
    <property type="protein sequence ID" value="SBR42913.1"/>
    <property type="molecule type" value="Transcribed_RNA"/>
</dbReference>